<sequence>MNIIILLLSLLSPYFNAPPTQSEPIPVVSLAKQPSIVLAFQQDLSSTSNAYISSFDSLADVSLYATKEELIQAKGKPLNIVNELWEDCLEYQYADMSAGVSNGIVIYVHVTPIQAQQYGLQLSGVEIDPGKGKLSELLGAPDFIAEDGDVYMRGRTALKIYRNLVTGEWDGIDLFDGSSS</sequence>
<evidence type="ECO:0000313" key="3">
    <source>
        <dbReference type="Proteomes" id="UP000463051"/>
    </source>
</evidence>
<accession>A0A7X2L524</accession>
<gene>
    <name evidence="2" type="ORF">GJB61_28935</name>
</gene>
<feature type="chain" id="PRO_5038962450" description="Bypass of forespore C C-terminal domain-containing protein" evidence="1">
    <location>
        <begin position="18"/>
        <end position="180"/>
    </location>
</feature>
<dbReference type="AlphaFoldDB" id="A0A7X2L524"/>
<keyword evidence="3" id="KW-1185">Reference proteome</keyword>
<feature type="signal peptide" evidence="1">
    <location>
        <begin position="1"/>
        <end position="17"/>
    </location>
</feature>
<protein>
    <recommendedName>
        <fullName evidence="4">Bypass of forespore C C-terminal domain-containing protein</fullName>
    </recommendedName>
</protein>
<reference evidence="2 3" key="1">
    <citation type="submission" date="2019-11" db="EMBL/GenBank/DDBJ databases">
        <title>Paenibacillus monticola sp. nov., a novel PGPR strain isolated from mountain sample in China.</title>
        <authorList>
            <person name="Zhao Q."/>
            <person name="Li H.-P."/>
            <person name="Zhang J.-L."/>
        </authorList>
    </citation>
    <scope>NUCLEOTIDE SEQUENCE [LARGE SCALE GENOMIC DNA]</scope>
    <source>
        <strain evidence="2 3">LC-T2</strain>
    </source>
</reference>
<organism evidence="2 3">
    <name type="scientific">Paenibacillus monticola</name>
    <dbReference type="NCBI Taxonomy" id="2666075"/>
    <lineage>
        <taxon>Bacteria</taxon>
        <taxon>Bacillati</taxon>
        <taxon>Bacillota</taxon>
        <taxon>Bacilli</taxon>
        <taxon>Bacillales</taxon>
        <taxon>Paenibacillaceae</taxon>
        <taxon>Paenibacillus</taxon>
    </lineage>
</organism>
<name>A0A7X2L524_9BACL</name>
<dbReference type="RefSeq" id="WP_154122484.1">
    <property type="nucleotide sequence ID" value="NZ_WJXB01000018.1"/>
</dbReference>
<keyword evidence="1" id="KW-0732">Signal</keyword>
<dbReference type="Proteomes" id="UP000463051">
    <property type="component" value="Unassembled WGS sequence"/>
</dbReference>
<evidence type="ECO:0008006" key="4">
    <source>
        <dbReference type="Google" id="ProtNLM"/>
    </source>
</evidence>
<dbReference type="EMBL" id="WJXB01000018">
    <property type="protein sequence ID" value="MRN56980.1"/>
    <property type="molecule type" value="Genomic_DNA"/>
</dbReference>
<evidence type="ECO:0000313" key="2">
    <source>
        <dbReference type="EMBL" id="MRN56980.1"/>
    </source>
</evidence>
<comment type="caution">
    <text evidence="2">The sequence shown here is derived from an EMBL/GenBank/DDBJ whole genome shotgun (WGS) entry which is preliminary data.</text>
</comment>
<evidence type="ECO:0000256" key="1">
    <source>
        <dbReference type="SAM" id="SignalP"/>
    </source>
</evidence>
<proteinExistence type="predicted"/>